<dbReference type="InterPro" id="IPR003688">
    <property type="entry name" value="TraG/VirD4"/>
</dbReference>
<comment type="similarity">
    <text evidence="2">Belongs to the VirD4/TraG family.</text>
</comment>
<evidence type="ECO:0000256" key="4">
    <source>
        <dbReference type="ARBA" id="ARBA00022692"/>
    </source>
</evidence>
<dbReference type="GO" id="GO:0005886">
    <property type="term" value="C:plasma membrane"/>
    <property type="evidence" value="ECO:0007669"/>
    <property type="project" value="UniProtKB-SubCell"/>
</dbReference>
<evidence type="ECO:0000256" key="8">
    <source>
        <dbReference type="SAM" id="Phobius"/>
    </source>
</evidence>
<evidence type="ECO:0000256" key="5">
    <source>
        <dbReference type="ARBA" id="ARBA00022989"/>
    </source>
</evidence>
<dbReference type="EMBL" id="RQXT01000014">
    <property type="protein sequence ID" value="RRI01722.1"/>
    <property type="molecule type" value="Genomic_DNA"/>
</dbReference>
<comment type="caution">
    <text evidence="9">The sequence shown here is derived from an EMBL/GenBank/DDBJ whole genome shotgun (WGS) entry which is preliminary data.</text>
</comment>
<proteinExistence type="inferred from homology"/>
<dbReference type="AlphaFoldDB" id="A0A3P3FTM8"/>
<keyword evidence="3" id="KW-1003">Cell membrane</keyword>
<name>A0A3P3FTM8_9HYPH</name>
<dbReference type="Gene3D" id="3.40.50.300">
    <property type="entry name" value="P-loop containing nucleotide triphosphate hydrolases"/>
    <property type="match status" value="1"/>
</dbReference>
<dbReference type="SUPFAM" id="SSF52540">
    <property type="entry name" value="P-loop containing nucleoside triphosphate hydrolases"/>
    <property type="match status" value="1"/>
</dbReference>
<evidence type="ECO:0000256" key="6">
    <source>
        <dbReference type="ARBA" id="ARBA00023136"/>
    </source>
</evidence>
<dbReference type="InterPro" id="IPR051539">
    <property type="entry name" value="T4SS-coupling_protein"/>
</dbReference>
<dbReference type="CDD" id="cd01127">
    <property type="entry name" value="TrwB_TraG_TraD_VirD4"/>
    <property type="match status" value="1"/>
</dbReference>
<protein>
    <submittedName>
        <fullName evidence="9">Type IV secretory system conjugative DNA transfer family protein</fullName>
    </submittedName>
</protein>
<dbReference type="OrthoDB" id="9759295at2"/>
<feature type="compositionally biased region" description="Low complexity" evidence="7">
    <location>
        <begin position="693"/>
        <end position="706"/>
    </location>
</feature>
<accession>A0A3P3FTM8</accession>
<keyword evidence="10" id="KW-1185">Reference proteome</keyword>
<feature type="region of interest" description="Disordered" evidence="7">
    <location>
        <begin position="632"/>
        <end position="716"/>
    </location>
</feature>
<dbReference type="PANTHER" id="PTHR37937:SF1">
    <property type="entry name" value="CONJUGATIVE TRANSFER: DNA TRANSPORT"/>
    <property type="match status" value="1"/>
</dbReference>
<keyword evidence="6 8" id="KW-0472">Membrane</keyword>
<evidence type="ECO:0000256" key="7">
    <source>
        <dbReference type="SAM" id="MobiDB-lite"/>
    </source>
</evidence>
<dbReference type="InterPro" id="IPR027417">
    <property type="entry name" value="P-loop_NTPase"/>
</dbReference>
<evidence type="ECO:0000313" key="9">
    <source>
        <dbReference type="EMBL" id="RRI01722.1"/>
    </source>
</evidence>
<comment type="subcellular location">
    <subcellularLocation>
        <location evidence="1">Cell membrane</location>
        <topology evidence="1">Multi-pass membrane protein</topology>
    </subcellularLocation>
</comment>
<evidence type="ECO:0000313" key="10">
    <source>
        <dbReference type="Proteomes" id="UP000273786"/>
    </source>
</evidence>
<dbReference type="Pfam" id="PF02534">
    <property type="entry name" value="T4SS-DNA_transf"/>
    <property type="match status" value="1"/>
</dbReference>
<organism evidence="9 10">
    <name type="scientific">Mesorhizobium tamadayense</name>
    <dbReference type="NCBI Taxonomy" id="425306"/>
    <lineage>
        <taxon>Bacteria</taxon>
        <taxon>Pseudomonadati</taxon>
        <taxon>Pseudomonadota</taxon>
        <taxon>Alphaproteobacteria</taxon>
        <taxon>Hyphomicrobiales</taxon>
        <taxon>Phyllobacteriaceae</taxon>
        <taxon>Mesorhizobium</taxon>
    </lineage>
</organism>
<reference evidence="9 10" key="1">
    <citation type="submission" date="2018-11" db="EMBL/GenBank/DDBJ databases">
        <title>the genome of Mesorhizobium tamadayense DSM 28320.</title>
        <authorList>
            <person name="Gao J."/>
        </authorList>
    </citation>
    <scope>NUCLEOTIDE SEQUENCE [LARGE SCALE GENOMIC DNA]</scope>
    <source>
        <strain evidence="9 10">DSM 28320</strain>
    </source>
</reference>
<keyword evidence="4 8" id="KW-0812">Transmembrane</keyword>
<feature type="compositionally biased region" description="Basic and acidic residues" evidence="7">
    <location>
        <begin position="767"/>
        <end position="782"/>
    </location>
</feature>
<keyword evidence="5 8" id="KW-1133">Transmembrane helix</keyword>
<dbReference type="PANTHER" id="PTHR37937">
    <property type="entry name" value="CONJUGATIVE TRANSFER: DNA TRANSPORT"/>
    <property type="match status" value="1"/>
</dbReference>
<dbReference type="Proteomes" id="UP000273786">
    <property type="component" value="Unassembled WGS sequence"/>
</dbReference>
<evidence type="ECO:0000256" key="3">
    <source>
        <dbReference type="ARBA" id="ARBA00022475"/>
    </source>
</evidence>
<evidence type="ECO:0000256" key="2">
    <source>
        <dbReference type="ARBA" id="ARBA00008806"/>
    </source>
</evidence>
<feature type="transmembrane region" description="Helical" evidence="8">
    <location>
        <begin position="83"/>
        <end position="106"/>
    </location>
</feature>
<feature type="region of interest" description="Disordered" evidence="7">
    <location>
        <begin position="737"/>
        <end position="782"/>
    </location>
</feature>
<sequence length="782" mass="85389">MSRVLAYRLLLGLMGLAAFFALWSLAYELVATWRWNPALPSEGAARWGLLKYQNAQRSLSGLFVAWQHFSQRLAYHPTQGETIIRGTIAATVVVAIGVGLIFASLVNRKPKHYGDARFGTILDAERKSLLAKQGLILGKMGGATIRSDDPAHVLVVGPTRSGKGVSFVIPNGYMWRGSSVWFDPKRENFEAFGAHRQALGDKVFFFSPGERDSHRYNPLDFIRRDARMPTDCAVVSSFIIPEATGSSEIWARAGRQLLTAMIGYVLTSPRYEGQRHLRAVAMLLSTGVDFLRVLTNIRNDEEKYLPSWVVHGLNQFIALEKETRNSAYFNLTAALNPWTNDLVAAATASTDFDISKLRKDPTALFIGCSVAQLDVFRPIIKILVQQIHDVLMASLPGPDEPYQVLVMIDEFRQLGKMESIVSKLAINAGYGFRMVLVLQDLAQLDEVYGKATRQTTVSACQVKFFIRMNDVETSEYVSVMLGPTTIEVPTPIIRAGQGIFGARDKSLSYQERPFRTAAELRQMPTNQAVVLVPSAGFRVRKVTYYKDAPYKAIYQEFRHRRLKVPPLSRWQDLPLRSMADVEAAANSTPAAPFELREPDTVEAPVSGDTAYADAVPPATGAAAEGVDPAALKAKANSDSADAPRALPSSGRPTGGEAEAKSKVAAEVPELKPKRTDQTADNAPRPLPTLGRRSAPAASNASDPSASEGRASVLQFQVRPGNKSTSIAALLASLDQEVEAGARSLSPSVDSGDVDGVPSAALEALQDQIRRHGDRRDRPAETA</sequence>
<feature type="compositionally biased region" description="Basic and acidic residues" evidence="7">
    <location>
        <begin position="657"/>
        <end position="677"/>
    </location>
</feature>
<evidence type="ECO:0000256" key="1">
    <source>
        <dbReference type="ARBA" id="ARBA00004651"/>
    </source>
</evidence>
<gene>
    <name evidence="9" type="ORF">EH240_13810</name>
</gene>